<dbReference type="CDD" id="cd05369">
    <property type="entry name" value="TER_DECR_SDR_a"/>
    <property type="match status" value="1"/>
</dbReference>
<dbReference type="Gene3D" id="3.40.50.720">
    <property type="entry name" value="NAD(P)-binding Rossmann-like Domain"/>
    <property type="match status" value="1"/>
</dbReference>
<organism evidence="3 4">
    <name type="scientific">Effusibacillus dendaii</name>
    <dbReference type="NCBI Taxonomy" id="2743772"/>
    <lineage>
        <taxon>Bacteria</taxon>
        <taxon>Bacillati</taxon>
        <taxon>Bacillota</taxon>
        <taxon>Bacilli</taxon>
        <taxon>Bacillales</taxon>
        <taxon>Alicyclobacillaceae</taxon>
        <taxon>Effusibacillus</taxon>
    </lineage>
</organism>
<dbReference type="PRINTS" id="PR00080">
    <property type="entry name" value="SDRFAMILY"/>
</dbReference>
<dbReference type="PANTHER" id="PTHR43296:SF2">
    <property type="entry name" value="PEROXISOMAL 2,4-DIENOYL-COA REDUCTASE [(3E)-ENOYL-COA-PRODUCING]"/>
    <property type="match status" value="1"/>
</dbReference>
<accession>A0A7I8DE40</accession>
<dbReference type="Proteomes" id="UP000593802">
    <property type="component" value="Chromosome"/>
</dbReference>
<dbReference type="InterPro" id="IPR036291">
    <property type="entry name" value="NAD(P)-bd_dom_sf"/>
</dbReference>
<keyword evidence="1" id="KW-0521">NADP</keyword>
<dbReference type="InterPro" id="IPR045017">
    <property type="entry name" value="DECR2-like"/>
</dbReference>
<evidence type="ECO:0000256" key="1">
    <source>
        <dbReference type="ARBA" id="ARBA00022857"/>
    </source>
</evidence>
<dbReference type="GO" id="GO:0008206">
    <property type="term" value="P:bile acid metabolic process"/>
    <property type="evidence" value="ECO:0007669"/>
    <property type="project" value="UniProtKB-ARBA"/>
</dbReference>
<evidence type="ECO:0000313" key="4">
    <source>
        <dbReference type="Proteomes" id="UP000593802"/>
    </source>
</evidence>
<evidence type="ECO:0000313" key="3">
    <source>
        <dbReference type="EMBL" id="BCJ87219.1"/>
    </source>
</evidence>
<dbReference type="GO" id="GO:0009062">
    <property type="term" value="P:fatty acid catabolic process"/>
    <property type="evidence" value="ECO:0007669"/>
    <property type="project" value="InterPro"/>
</dbReference>
<evidence type="ECO:0000256" key="2">
    <source>
        <dbReference type="ARBA" id="ARBA00023002"/>
    </source>
</evidence>
<dbReference type="RefSeq" id="WP_404828857.1">
    <property type="nucleotide sequence ID" value="NZ_AP023366.1"/>
</dbReference>
<dbReference type="PANTHER" id="PTHR43296">
    <property type="entry name" value="PEROXISOMAL 2,4-DIENOYL-COA REDUCTASE"/>
    <property type="match status" value="1"/>
</dbReference>
<dbReference type="PRINTS" id="PR00081">
    <property type="entry name" value="GDHRDH"/>
</dbReference>
<dbReference type="GO" id="GO:0008670">
    <property type="term" value="F:2,4-dienoyl-CoA reductase (NADPH) activity"/>
    <property type="evidence" value="ECO:0007669"/>
    <property type="project" value="InterPro"/>
</dbReference>
<protein>
    <submittedName>
        <fullName evidence="3">2,4-dienoyl-CoA reductase</fullName>
    </submittedName>
</protein>
<dbReference type="SUPFAM" id="SSF51735">
    <property type="entry name" value="NAD(P)-binding Rossmann-fold domains"/>
    <property type="match status" value="1"/>
</dbReference>
<dbReference type="Pfam" id="PF13561">
    <property type="entry name" value="adh_short_C2"/>
    <property type="match status" value="1"/>
</dbReference>
<sequence length="260" mass="27563">MNMEKALQGQVAIVTGGATGLGRAMALQFAEMGATLVIASRNMANLQKTASEIEQRGVSALPVQCDVRHPEQVEHLVTEAISRFGKIDILVNNAAGNFICPTENLSFNGWNSVVNIVLNGTFYCSQTVGKRWIEEGRGGSILNIVATYAWTGSPGVIHSASAKAGVVAMTRTLGAEWGKYGIRVNAIAPGPIENTGGADRLWGDPQAEQQVKAGIPLGRLGKPEEVAHLAAFMVSPYASYMSGEVVTLDGAAWLNRGLLR</sequence>
<keyword evidence="2" id="KW-0560">Oxidoreductase</keyword>
<name>A0A7I8DE40_9BACL</name>
<reference evidence="3 4" key="1">
    <citation type="submission" date="2020-08" db="EMBL/GenBank/DDBJ databases">
        <title>Complete Genome Sequence of Effusibacillus dendaii Strain skT53, Isolated from Farmland soil.</title>
        <authorList>
            <person name="Konishi T."/>
            <person name="Kawasaki H."/>
        </authorList>
    </citation>
    <scope>NUCLEOTIDE SEQUENCE [LARGE SCALE GENOMIC DNA]</scope>
    <source>
        <strain evidence="4">skT53</strain>
    </source>
</reference>
<proteinExistence type="predicted"/>
<dbReference type="InterPro" id="IPR002347">
    <property type="entry name" value="SDR_fam"/>
</dbReference>
<keyword evidence="4" id="KW-1185">Reference proteome</keyword>
<dbReference type="AlphaFoldDB" id="A0A7I8DE40"/>
<dbReference type="KEGG" id="eff:skT53_22040"/>
<dbReference type="FunFam" id="3.40.50.720:FF:000084">
    <property type="entry name" value="Short-chain dehydrogenase reductase"/>
    <property type="match status" value="1"/>
</dbReference>
<dbReference type="NCBIfam" id="NF005811">
    <property type="entry name" value="PRK07677.1"/>
    <property type="match status" value="1"/>
</dbReference>
<gene>
    <name evidence="3" type="ORF">skT53_22040</name>
</gene>
<dbReference type="EMBL" id="AP023366">
    <property type="protein sequence ID" value="BCJ87219.1"/>
    <property type="molecule type" value="Genomic_DNA"/>
</dbReference>